<dbReference type="PROSITE" id="PS50048">
    <property type="entry name" value="ZN2_CY6_FUNGAL_2"/>
    <property type="match status" value="1"/>
</dbReference>
<gene>
    <name evidence="8" type="ORF">C361_03773</name>
</gene>
<evidence type="ECO:0000256" key="1">
    <source>
        <dbReference type="ARBA" id="ARBA00022723"/>
    </source>
</evidence>
<dbReference type="EMBL" id="AMKT01000044">
    <property type="protein sequence ID" value="OXG20795.1"/>
    <property type="molecule type" value="Genomic_DNA"/>
</dbReference>
<keyword evidence="2" id="KW-0862">Zinc</keyword>
<keyword evidence="4" id="KW-0804">Transcription</keyword>
<dbReference type="GO" id="GO:0008270">
    <property type="term" value="F:zinc ion binding"/>
    <property type="evidence" value="ECO:0007669"/>
    <property type="project" value="InterPro"/>
</dbReference>
<feature type="region of interest" description="Disordered" evidence="6">
    <location>
        <begin position="1"/>
        <end position="28"/>
    </location>
</feature>
<comment type="caution">
    <text evidence="8">The sequence shown here is derived from an EMBL/GenBank/DDBJ whole genome shotgun (WGS) entry which is preliminary data.</text>
</comment>
<keyword evidence="1" id="KW-0479">Metal-binding</keyword>
<organism evidence="8 9">
    <name type="scientific">Cryptococcus neoformans Tu259-1</name>
    <dbReference type="NCBI Taxonomy" id="1230072"/>
    <lineage>
        <taxon>Eukaryota</taxon>
        <taxon>Fungi</taxon>
        <taxon>Dikarya</taxon>
        <taxon>Basidiomycota</taxon>
        <taxon>Agaricomycotina</taxon>
        <taxon>Tremellomycetes</taxon>
        <taxon>Tremellales</taxon>
        <taxon>Cryptococcaceae</taxon>
        <taxon>Cryptococcus</taxon>
        <taxon>Cryptococcus neoformans species complex</taxon>
    </lineage>
</organism>
<sequence length="427" mass="48073">MILRQTIQLTMKSTDTSSRKQKPTPSRKKSCLQCAKSKVRCGLERPACARCVAAKRECRYAVSPEGPPSNVGSRQSVPPVQSVATPESLANSLTDHTDIALVATTLGSQSTPLPPTTQLRASGNHTDASLDFSNLDLVPLANAEQIRVRWLRPFLAVGEQVPKIFHPYTLQFISCVLRTYPKQMIEENGFPPIIHPIQMADGCTPVALANCYSLIRLWQHRAPGSEGIVAETIQREMNRLAHCDSNAGDLDNLAAFQAYLIYSIGTYFFPIQGNPLVDDATMFTLQEMAFRTAQSGLVSQAEFDQSRPKWESWIVVSAKRRAIFAFYLLSNVYNADNYVPNFLAEELKEVYAPDAKRLWEARTRIDWEREYSQYLSQWEDGQLKISELWRSPDTGSAERRGRIDRWVQSADEFGMMLFAVCAHLHGY</sequence>
<feature type="compositionally biased region" description="Polar residues" evidence="6">
    <location>
        <begin position="1"/>
        <end position="16"/>
    </location>
</feature>
<dbReference type="Proteomes" id="UP000199727">
    <property type="component" value="Unassembled WGS sequence"/>
</dbReference>
<dbReference type="GO" id="GO:0000981">
    <property type="term" value="F:DNA-binding transcription factor activity, RNA polymerase II-specific"/>
    <property type="evidence" value="ECO:0007669"/>
    <property type="project" value="InterPro"/>
</dbReference>
<dbReference type="CDD" id="cd00067">
    <property type="entry name" value="GAL4"/>
    <property type="match status" value="1"/>
</dbReference>
<keyword evidence="5" id="KW-0539">Nucleus</keyword>
<evidence type="ECO:0000313" key="8">
    <source>
        <dbReference type="EMBL" id="OXG20795.1"/>
    </source>
</evidence>
<dbReference type="OrthoDB" id="2441642at2759"/>
<evidence type="ECO:0000259" key="7">
    <source>
        <dbReference type="PROSITE" id="PS50048"/>
    </source>
</evidence>
<proteinExistence type="predicted"/>
<name>A0A854QCZ5_CRYNE</name>
<dbReference type="InterPro" id="IPR001138">
    <property type="entry name" value="Zn2Cys6_DnaBD"/>
</dbReference>
<feature type="domain" description="Zn(2)-C6 fungal-type" evidence="7">
    <location>
        <begin position="30"/>
        <end position="60"/>
    </location>
</feature>
<protein>
    <recommendedName>
        <fullName evidence="7">Zn(2)-C6 fungal-type domain-containing protein</fullName>
    </recommendedName>
</protein>
<dbReference type="InterPro" id="IPR036864">
    <property type="entry name" value="Zn2-C6_fun-type_DNA-bd_sf"/>
</dbReference>
<accession>A0A854QCZ5</accession>
<dbReference type="PANTHER" id="PTHR47660:SF3">
    <property type="entry name" value="FINGER DOMAIN PROTEIN, PUTATIVE (AFU_ORTHOLOGUE AFUA_4G03310)-RELATED"/>
    <property type="match status" value="1"/>
</dbReference>
<reference evidence="8 9" key="1">
    <citation type="submission" date="2017-06" db="EMBL/GenBank/DDBJ databases">
        <title>Global population genomics of the pathogenic fungus Cryptococcus neoformans var. grubii.</title>
        <authorList>
            <person name="Cuomo C."/>
            <person name="Litvintseva A."/>
            <person name="Chen Y."/>
            <person name="Young S."/>
            <person name="Zeng Q."/>
            <person name="Chapman S."/>
            <person name="Gujja S."/>
            <person name="Saif S."/>
            <person name="Birren B."/>
        </authorList>
    </citation>
    <scope>NUCLEOTIDE SEQUENCE [LARGE SCALE GENOMIC DNA]</scope>
    <source>
        <strain evidence="8 9">Tu259-1</strain>
    </source>
</reference>
<dbReference type="PROSITE" id="PS00463">
    <property type="entry name" value="ZN2_CY6_FUNGAL_1"/>
    <property type="match status" value="1"/>
</dbReference>
<dbReference type="SUPFAM" id="SSF57701">
    <property type="entry name" value="Zn2/Cys6 DNA-binding domain"/>
    <property type="match status" value="1"/>
</dbReference>
<evidence type="ECO:0000313" key="9">
    <source>
        <dbReference type="Proteomes" id="UP000199727"/>
    </source>
</evidence>
<dbReference type="PRINTS" id="PR00755">
    <property type="entry name" value="AFLATOXINBRP"/>
</dbReference>
<feature type="compositionally biased region" description="Basic residues" evidence="6">
    <location>
        <begin position="19"/>
        <end position="28"/>
    </location>
</feature>
<dbReference type="SMART" id="SM00066">
    <property type="entry name" value="GAL4"/>
    <property type="match status" value="1"/>
</dbReference>
<keyword evidence="3" id="KW-0805">Transcription regulation</keyword>
<dbReference type="PANTHER" id="PTHR47660">
    <property type="entry name" value="TRANSCRIPTION FACTOR WITH C2H2 AND ZN(2)-CYS(6) DNA BINDING DOMAIN (EUROFUNG)-RELATED-RELATED"/>
    <property type="match status" value="1"/>
</dbReference>
<dbReference type="Gene3D" id="4.10.240.10">
    <property type="entry name" value="Zn(2)-C6 fungal-type DNA-binding domain"/>
    <property type="match status" value="1"/>
</dbReference>
<dbReference type="Pfam" id="PF00172">
    <property type="entry name" value="Zn_clus"/>
    <property type="match status" value="1"/>
</dbReference>
<evidence type="ECO:0000256" key="5">
    <source>
        <dbReference type="ARBA" id="ARBA00023242"/>
    </source>
</evidence>
<evidence type="ECO:0000256" key="2">
    <source>
        <dbReference type="ARBA" id="ARBA00022833"/>
    </source>
</evidence>
<evidence type="ECO:0000256" key="4">
    <source>
        <dbReference type="ARBA" id="ARBA00023163"/>
    </source>
</evidence>
<evidence type="ECO:0000256" key="6">
    <source>
        <dbReference type="SAM" id="MobiDB-lite"/>
    </source>
</evidence>
<dbReference type="AlphaFoldDB" id="A0A854QCZ5"/>
<evidence type="ECO:0000256" key="3">
    <source>
        <dbReference type="ARBA" id="ARBA00023015"/>
    </source>
</evidence>